<accession>A0A7H0I5C4</accession>
<reference evidence="3 4" key="1">
    <citation type="submission" date="2020-08" db="EMBL/GenBank/DDBJ databases">
        <title>A novel species.</title>
        <authorList>
            <person name="Gao J."/>
        </authorList>
    </citation>
    <scope>NUCLEOTIDE SEQUENCE [LARGE SCALE GENOMIC DNA]</scope>
    <source>
        <strain evidence="3 4">CRPJ-33</strain>
        <plasmid evidence="3 4">unnamed3</plasmid>
    </source>
</reference>
<organism evidence="3 4">
    <name type="scientific">Streptomyces genisteinicus</name>
    <dbReference type="NCBI Taxonomy" id="2768068"/>
    <lineage>
        <taxon>Bacteria</taxon>
        <taxon>Bacillati</taxon>
        <taxon>Actinomycetota</taxon>
        <taxon>Actinomycetes</taxon>
        <taxon>Kitasatosporales</taxon>
        <taxon>Streptomycetaceae</taxon>
        <taxon>Streptomyces</taxon>
    </lineage>
</organism>
<dbReference type="InterPro" id="IPR011990">
    <property type="entry name" value="TPR-like_helical_dom_sf"/>
</dbReference>
<feature type="domain" description="Novel STAND NTPase 5" evidence="2">
    <location>
        <begin position="278"/>
        <end position="376"/>
    </location>
</feature>
<keyword evidence="4" id="KW-1185">Reference proteome</keyword>
<dbReference type="KEGG" id="sgj:IAG43_34065"/>
<evidence type="ECO:0000259" key="2">
    <source>
        <dbReference type="Pfam" id="PF25199"/>
    </source>
</evidence>
<dbReference type="Proteomes" id="UP000516230">
    <property type="component" value="Plasmid unnamed3"/>
</dbReference>
<protein>
    <submittedName>
        <fullName evidence="3">Tetratricopeptide repeat protein</fullName>
    </submittedName>
</protein>
<dbReference type="InterPro" id="IPR027417">
    <property type="entry name" value="P-loop_NTPase"/>
</dbReference>
<evidence type="ECO:0000256" key="1">
    <source>
        <dbReference type="SAM" id="MobiDB-lite"/>
    </source>
</evidence>
<dbReference type="AlphaFoldDB" id="A0A7H0I5C4"/>
<dbReference type="InterPro" id="IPR009003">
    <property type="entry name" value="Peptidase_S1_PA"/>
</dbReference>
<dbReference type="EMBL" id="CP060827">
    <property type="protein sequence ID" value="QNP67990.1"/>
    <property type="molecule type" value="Genomic_DNA"/>
</dbReference>
<dbReference type="Gene3D" id="1.25.40.10">
    <property type="entry name" value="Tetratricopeptide repeat domain"/>
    <property type="match status" value="2"/>
</dbReference>
<dbReference type="PANTHER" id="PTHR19959">
    <property type="entry name" value="KINESIN LIGHT CHAIN"/>
    <property type="match status" value="1"/>
</dbReference>
<name>A0A7H0I5C4_9ACTN</name>
<evidence type="ECO:0000313" key="4">
    <source>
        <dbReference type="Proteomes" id="UP000516230"/>
    </source>
</evidence>
<dbReference type="SUPFAM" id="SSF52540">
    <property type="entry name" value="P-loop containing nucleoside triphosphate hydrolases"/>
    <property type="match status" value="1"/>
</dbReference>
<evidence type="ECO:0000313" key="3">
    <source>
        <dbReference type="EMBL" id="QNP67990.1"/>
    </source>
</evidence>
<feature type="region of interest" description="Disordered" evidence="1">
    <location>
        <begin position="1"/>
        <end position="25"/>
    </location>
</feature>
<dbReference type="Pfam" id="PF13374">
    <property type="entry name" value="TPR_10"/>
    <property type="match status" value="3"/>
</dbReference>
<dbReference type="RefSeq" id="WP_187745033.1">
    <property type="nucleotide sequence ID" value="NZ_CP060827.1"/>
</dbReference>
<dbReference type="InterPro" id="IPR057574">
    <property type="entry name" value="nSTAND_NTPase5_dom"/>
</dbReference>
<sequence length="969" mass="102903">MEQLRVAGVTGPKSSEPGSRPEAGSGYAVGGRLVLSSAHVTGAAGTRVKVFHPGAGGHAGGTVVWAGTPGGRDDAALVLVDDSPHWQPPTVPVVWGRPDTKRPGTPCETWGVPDEAQRTGRPVEAVQLGGEVNPGSGIVGNQYVMDLRTPGVGWPGGGTSPWGGLSGAAVFCDRYLAGVVASDRANSAHGRLNVVPAYVLHHDDAFRTALAEHGGDPAGGLRAVEFQDIADPTVHTAVRRAPVTPAALLEAGRQTVPFHGREDLLADLQAWCGLGGFGAWLLHGPGGQGKTRLAHHLGHELTATGWTVLWPHANAEPSQLLEVRRAARPMLVVLDYAETRPAQLAALVAAAAEHPGTSPLKLLLLARTSGDWWQQARRASRQAGDCLATARTRRLTPLEDEPDRRAGHYRDAARALAAALPAVPGLTGRDWSAAAAGLQPPRRLGEDAYGNALTLHMTALADLLDTTQPHPTNHTDDEDENAQDVEDRLLDHESRYWEGSATTRGLTPNLSTNTLETALAAAHLAGATDRDQADLLWQRLPALADQPRDRRNTVTAWLTTLYPPPSAAPGRPPWGALQPDRLAERHTGRILDTDPRLADQLLDGADDAQTAQLLTVYSRAAAHPVFDGRLDTYLTDLCIRHHLKLAAHIITTATRTDHPTPLIVALDTLATDPAIALNTLHTLYGHFPRTSHRLATTAAHLAHTITGHYRALAEADPDAHRPDLAGALNNLSIRLGDAGRRAEGLASVEEAVAIRRTLANADPDAYLPDLAMSLNNLSIDLGDAGRRAEGLASVEEAVDHYRTLAEANPDAYLPDLAMSLNNLSIRLGEAGRRAEGLASVEEAVTIRRTLAEANPDAYLPDLAMSLNNLSIRLGEAGRRAEGLASVEEAVAIRRTLAEANPDAYLPNLAMSLNNLSIRLGDAGRRAEGLAAVEEAVDHYRTLAEANPDLFGPALQQALEVADALQGLDS</sequence>
<keyword evidence="3" id="KW-0614">Plasmid</keyword>
<proteinExistence type="predicted"/>
<dbReference type="SUPFAM" id="SSF50494">
    <property type="entry name" value="Trypsin-like serine proteases"/>
    <property type="match status" value="1"/>
</dbReference>
<dbReference type="PANTHER" id="PTHR19959:SF119">
    <property type="entry name" value="FUNGAL LIPASE-LIKE DOMAIN-CONTAINING PROTEIN"/>
    <property type="match status" value="1"/>
</dbReference>
<geneLocation type="plasmid" evidence="3 4">
    <name>unnamed3</name>
</geneLocation>
<gene>
    <name evidence="3" type="ORF">IAG43_34065</name>
</gene>
<dbReference type="SUPFAM" id="SSF48452">
    <property type="entry name" value="TPR-like"/>
    <property type="match status" value="2"/>
</dbReference>
<dbReference type="Pfam" id="PF25199">
    <property type="entry name" value="nSTAND_NTPase5"/>
    <property type="match status" value="1"/>
</dbReference>